<evidence type="ECO:0000256" key="2">
    <source>
        <dbReference type="ARBA" id="ARBA00022771"/>
    </source>
</evidence>
<feature type="compositionally biased region" description="Low complexity" evidence="5">
    <location>
        <begin position="1275"/>
        <end position="1288"/>
    </location>
</feature>
<dbReference type="GO" id="GO:0031462">
    <property type="term" value="C:Cul2-RING ubiquitin ligase complex"/>
    <property type="evidence" value="ECO:0007669"/>
    <property type="project" value="TreeGrafter"/>
</dbReference>
<feature type="compositionally biased region" description="Acidic residues" evidence="5">
    <location>
        <begin position="11"/>
        <end position="21"/>
    </location>
</feature>
<feature type="compositionally biased region" description="Low complexity" evidence="5">
    <location>
        <begin position="1305"/>
        <end position="1327"/>
    </location>
</feature>
<keyword evidence="3" id="KW-0862">Zinc</keyword>
<sequence length="2213" mass="243858">MTDVFSWGDSSPEDPFDDDSWMSEPESICNNWRGWKKTTPPNSSNATNGFSSMASTSSGHQNRYHHHLHLPASSSGMSRQDRASTTDEIRRSLNLPPVSYINTTTAATNTITNNRTGVDGSSPSSSSNINNNHYNFDPSASSSSYSAAAVFAASGSNPSQSENFNTDYNGISGNDTQMSCCGGGVPTLTELAARSVAYHISFEVVERVCSPVPEQLQLRIAYWSFPDNEEDIRLYSCLANGSADEFQKGETLYRCRSIQSPLQIGFHLSATVVSASTKTCTVAVTFDRCRITSCSCTCASPSSWCSHVVAVCLHRIYQPNSVRLRAPVSESLTRLSRDQLQKFAQYLISESPQQILPTAQRLLDDLLLNDNSDINKVRGAPDPTAGAPANEQTKWCLDEFQLHGNIRKIVIKLCIPSPMVYSDVNYLSSAAPPAAAEWSSLLRPLRGREPEGLWNLLSIVREMLRRHDRNAIPLLRILTEELLSCDQILIWWFTTNVSLHRGFPPYSFSHHVGSNGGNNGGGSSSNNRSMHSNIYASQHACCSLCDEIVVLWRLVTLNPAHSYSDTQTLYDQLKEYHLKTLSAIHRFKPSSAIGYSHLQNFRSSTVNTASVTNTNNITNSNGKSCDLAIFSGFKPAMISCLVNWDNYPIPGVTNQKKSHRYYEPSLHDQLNSVNHAITSTAISLGLDPMISSWPTAAKSSSSSVYQQQRKRQQNCQTQSDQFSDTNSSVGNNNKNVRESRRKKSDASISNYQKDNCESEDSGNQEFWERFSVASSDDDDKNANSKSNENEPGPSGLQRHSSSDQQPEDSSQNVQQNDDGQGHISNEDYQIYIYNANLDNQVKKDKTDNCGDSANRQVNQAEGSSEIQSQNSHDYQWDPILLQATMVKSIEDPFEILFARAEALYAHGYVEESCRLSICLAEELLGNPPDLQMDLNSQNINNLTGEQATTSNNQTGRNHTKRINRVRFNPALHQVSLLTSATLSKAAFLCQVLSENEDSHLLAFQVGLFGLELIRPPASTKALEVKLAHQEQELVNLLKKIPLCPQALYVLREKAEQLRDGRLTTRGEALLPLSLASYLFEAFLLSNQIVPPQYRLQSDERLLFDAAVAAIGLKAKVSEAEHPLLCEGTRRQRGDLALQLLVHYKDNKQRLDLIMEKLLDQEIHPIFSSSKKQQQSNIYSSCSNQNLTKSTTPNVQQSTVTPKSQNETTSESAVNDLNSPLCSNQEPSTSAKNSTPKQTNSIANNDQKSSGWNMIEEFQKFSVHANDSESINPKQNDSSTLDTTSSDNSPTVARRTLFHKQGKVNSGSDSSSSSGESSSPSGSSDSLSATSETKKSHHQEDSNSDQVINTSTPINATDAIASPVKFANSKSLLAPSAGPSAARHLMDASAGSPSILATPGSSTVPAPGSLPPTTYQLSATNSGYNPYQLSTGPTVNSSVGHGGLQPFKSLRYKGKRHYPVIPNQPSEASAHFMFELAKTLLAKAGGNNTTVLFTQPPSSQNCRAPHRLLHMCAFQIGLYALGLHNAVAPNWLSRTYSSHVSWITCQAMEIGHQAIEFLIDTWEGHLTPSEVASLADRASRSQEPLMVKAAAELALSCLPHAHALTPSEIQRALIQSKEQSTAMLERACLSVEQAAQGGGVYPEVLFDVARKWYQLYINEKVNEIESVQREMNSTSNDNESCADTDLQSSANAQATSSDSSALDSMSFINIIQQEFYDTQATANQQQGSFGPPTMDPNSQIAFASGHPIHHPMMDPSMAAYYQSPASILPGPNLYSPMRDMNQYIFYPSQQQRNQLYQQRPINNKNQQPKPMSHYYHHHRGPFPSPAIIFDPQRGYHFNGGQNPITYQTTLVGPGFNPQPPSQSNSNNSNVMRQQYYPQSAALLSSPVVPNINSSGSIPVSGANQGSTIGGSPLFTSNGSYFYPIANSAQPPNMPQMMGPANTTPYPFMAPFSPIRGFVPQNFVATQANLSRVDQSFRVIVMDQLAQYQPSSTSNGSSSHQSNGNGSNFNHHSHHHHHNFSQPKTQTILGPRQLAYMHAAYRVGMLAMETLARRVNDDRPQAKYARNPSYGEDVKWLLLIAKKLGAQYVQEFCLCTLSAVASPFVLYDIILEAAQSIFQNANNNTAYIHTIRSHILTPLIHKCQIMFTSGIYFQLMNIASSDYDEFISTLRTARAAFQMTPGGHLQFNDLLQKLKRTKSCKKELWQQITNAMQST</sequence>
<comment type="caution">
    <text evidence="8">The sequence shown here is derived from an EMBL/GenBank/DDBJ whole genome shotgun (WGS) entry which is preliminary data.</text>
</comment>
<feature type="region of interest" description="Disordered" evidence="5">
    <location>
        <begin position="1987"/>
        <end position="2022"/>
    </location>
</feature>
<accession>A0A922I254</accession>
<dbReference type="PANTHER" id="PTHR22619">
    <property type="entry name" value="ZINC FINGER SWIM DOMAIN CONTAINING PROTEIN 4, 5, 6"/>
    <property type="match status" value="1"/>
</dbReference>
<gene>
    <name evidence="8" type="primary">ZSWIM8</name>
    <name evidence="8" type="ORF">DERF_007402</name>
    <name evidence="7" type="ORF">HUG17_1793</name>
</gene>
<keyword evidence="1" id="KW-0479">Metal-binding</keyword>
<dbReference type="GO" id="GO:0008270">
    <property type="term" value="F:zinc ion binding"/>
    <property type="evidence" value="ECO:0007669"/>
    <property type="project" value="UniProtKB-KW"/>
</dbReference>
<feature type="region of interest" description="Disordered" evidence="5">
    <location>
        <begin position="1264"/>
        <end position="1349"/>
    </location>
</feature>
<evidence type="ECO:0000256" key="3">
    <source>
        <dbReference type="ARBA" id="ARBA00022833"/>
    </source>
</evidence>
<feature type="compositionally biased region" description="Basic and acidic residues" evidence="5">
    <location>
        <begin position="1331"/>
        <end position="1340"/>
    </location>
</feature>
<reference evidence="8" key="4">
    <citation type="journal article" date="2022" name="Res Sq">
        <title>Comparative Genomics Reveals Insights into the Divergent Evolution of Astigmatic Mites and Household Pest Adaptations.</title>
        <authorList>
            <person name="Xiong Q."/>
            <person name="Wan A.T.-Y."/>
            <person name="Liu X.-Y."/>
            <person name="Fung C.S.-H."/>
            <person name="Xiao X."/>
            <person name="Malainual N."/>
            <person name="Hou J."/>
            <person name="Wang L."/>
            <person name="Wang M."/>
            <person name="Yang K."/>
            <person name="Cui Y."/>
            <person name="Leung E."/>
            <person name="Nong W."/>
            <person name="Shin S.-K."/>
            <person name="Au S."/>
            <person name="Jeong K.Y."/>
            <person name="Chew F.T."/>
            <person name="Hui J."/>
            <person name="Leung T.F."/>
            <person name="Tungtrongchitr A."/>
            <person name="Zhong N."/>
            <person name="Liu Z."/>
            <person name="Tsui S."/>
        </authorList>
    </citation>
    <scope>NUCLEOTIDE SEQUENCE</scope>
    <source>
        <strain evidence="8">Derf</strain>
        <tissue evidence="8">Whole organism</tissue>
    </source>
</reference>
<dbReference type="InterPro" id="IPR057945">
    <property type="entry name" value="TPR_ZSWIM8"/>
</dbReference>
<feature type="compositionally biased region" description="Polar residues" evidence="5">
    <location>
        <begin position="39"/>
        <end position="61"/>
    </location>
</feature>
<evidence type="ECO:0000313" key="8">
    <source>
        <dbReference type="EMBL" id="KAH9516676.1"/>
    </source>
</evidence>
<dbReference type="InterPro" id="IPR007527">
    <property type="entry name" value="Znf_SWIM"/>
</dbReference>
<dbReference type="EMBL" id="SDOV01000001">
    <property type="protein sequence ID" value="KAH7646255.1"/>
    <property type="molecule type" value="Genomic_DNA"/>
</dbReference>
<evidence type="ECO:0000259" key="6">
    <source>
        <dbReference type="PROSITE" id="PS50966"/>
    </source>
</evidence>
<reference evidence="8" key="1">
    <citation type="submission" date="2013-05" db="EMBL/GenBank/DDBJ databases">
        <authorList>
            <person name="Yim A.K.Y."/>
            <person name="Chan T.F."/>
            <person name="Ji K.M."/>
            <person name="Liu X.Y."/>
            <person name="Zhou J.W."/>
            <person name="Li R.Q."/>
            <person name="Yang K.Y."/>
            <person name="Li J."/>
            <person name="Li M."/>
            <person name="Law P.T.W."/>
            <person name="Wu Y.L."/>
            <person name="Cai Z.L."/>
            <person name="Qin H."/>
            <person name="Bao Y."/>
            <person name="Leung R.K.K."/>
            <person name="Ng P.K.S."/>
            <person name="Zou J."/>
            <person name="Zhong X.J."/>
            <person name="Ran P.X."/>
            <person name="Zhong N.S."/>
            <person name="Liu Z.G."/>
            <person name="Tsui S.K.W."/>
        </authorList>
    </citation>
    <scope>NUCLEOTIDE SEQUENCE</scope>
    <source>
        <strain evidence="8">Derf</strain>
        <tissue evidence="8">Whole organism</tissue>
    </source>
</reference>
<name>A0A922I254_DERFA</name>
<feature type="region of interest" description="Disordered" evidence="5">
    <location>
        <begin position="1"/>
        <end position="62"/>
    </location>
</feature>
<feature type="compositionally biased region" description="Low complexity" evidence="5">
    <location>
        <begin position="121"/>
        <end position="132"/>
    </location>
</feature>
<feature type="region of interest" description="Disordered" evidence="5">
    <location>
        <begin position="111"/>
        <end position="133"/>
    </location>
</feature>
<dbReference type="InterPro" id="IPR048370">
    <property type="entry name" value="ZSWIM4-8_C"/>
</dbReference>
<evidence type="ECO:0000313" key="9">
    <source>
        <dbReference type="Proteomes" id="UP000790347"/>
    </source>
</evidence>
<dbReference type="Proteomes" id="UP000828236">
    <property type="component" value="Unassembled WGS sequence"/>
</dbReference>
<reference evidence="7" key="2">
    <citation type="submission" date="2020-06" db="EMBL/GenBank/DDBJ databases">
        <authorList>
            <person name="Ji K."/>
            <person name="Li J."/>
        </authorList>
    </citation>
    <scope>NUCLEOTIDE SEQUENCE</scope>
    <source>
        <strain evidence="7">JKM2019</strain>
        <tissue evidence="7">Whole body</tissue>
    </source>
</reference>
<dbReference type="OrthoDB" id="10013584at2759"/>
<feature type="region of interest" description="Disordered" evidence="5">
    <location>
        <begin position="701"/>
        <end position="823"/>
    </location>
</feature>
<feature type="compositionally biased region" description="Low complexity" evidence="5">
    <location>
        <begin position="701"/>
        <end position="719"/>
    </location>
</feature>
<reference evidence="7" key="3">
    <citation type="journal article" date="2021" name="World Allergy Organ. J.">
        <title>Chromosome-level assembly of Dermatophagoides farinae genome and transcriptome reveals two novel allergens Der f 37 and Der f 39.</title>
        <authorList>
            <person name="Chen J."/>
            <person name="Cai Z."/>
            <person name="Fan D."/>
            <person name="Hu J."/>
            <person name="Hou Y."/>
            <person name="He Y."/>
            <person name="Zhang Z."/>
            <person name="Zhao Z."/>
            <person name="Gao P."/>
            <person name="Hu W."/>
            <person name="Sun J."/>
            <person name="Li J."/>
            <person name="Ji K."/>
        </authorList>
    </citation>
    <scope>NUCLEOTIDE SEQUENCE</scope>
    <source>
        <strain evidence="7">JKM2019</strain>
    </source>
</reference>
<keyword evidence="2 4" id="KW-0863">Zinc-finger</keyword>
<evidence type="ECO:0000256" key="4">
    <source>
        <dbReference type="PROSITE-ProRule" id="PRU00325"/>
    </source>
</evidence>
<feature type="compositionally biased region" description="Low complexity" evidence="5">
    <location>
        <begin position="1992"/>
        <end position="2008"/>
    </location>
</feature>
<dbReference type="Pfam" id="PF21055">
    <property type="entry name" value="ZSWIM4-8_C"/>
    <property type="match status" value="1"/>
</dbReference>
<evidence type="ECO:0000313" key="7">
    <source>
        <dbReference type="EMBL" id="KAH7646255.1"/>
    </source>
</evidence>
<feature type="compositionally biased region" description="Polar residues" evidence="5">
    <location>
        <begin position="720"/>
        <end position="734"/>
    </location>
</feature>
<feature type="region of interest" description="Disordered" evidence="5">
    <location>
        <begin position="842"/>
        <end position="870"/>
    </location>
</feature>
<organism evidence="8 9">
    <name type="scientific">Dermatophagoides farinae</name>
    <name type="common">American house dust mite</name>
    <dbReference type="NCBI Taxonomy" id="6954"/>
    <lineage>
        <taxon>Eukaryota</taxon>
        <taxon>Metazoa</taxon>
        <taxon>Ecdysozoa</taxon>
        <taxon>Arthropoda</taxon>
        <taxon>Chelicerata</taxon>
        <taxon>Arachnida</taxon>
        <taxon>Acari</taxon>
        <taxon>Acariformes</taxon>
        <taxon>Sarcoptiformes</taxon>
        <taxon>Astigmata</taxon>
        <taxon>Psoroptidia</taxon>
        <taxon>Analgoidea</taxon>
        <taxon>Pyroglyphidae</taxon>
        <taxon>Dermatophagoidinae</taxon>
        <taxon>Dermatophagoides</taxon>
    </lineage>
</organism>
<feature type="compositionally biased region" description="Polar residues" evidence="5">
    <location>
        <begin position="812"/>
        <end position="823"/>
    </location>
</feature>
<protein>
    <submittedName>
        <fullName evidence="8">Zinc finger SWIM domain-containing protein 8</fullName>
    </submittedName>
</protein>
<proteinExistence type="predicted"/>
<dbReference type="PANTHER" id="PTHR22619:SF1">
    <property type="entry name" value="ZINC FINGER SWIM DOMAIN-CONTAINING PROTEIN 8"/>
    <property type="match status" value="1"/>
</dbReference>
<dbReference type="Pfam" id="PF25572">
    <property type="entry name" value="TPR_ZSWIM8"/>
    <property type="match status" value="1"/>
</dbReference>
<feature type="compositionally biased region" description="Polar residues" evidence="5">
    <location>
        <begin position="1668"/>
        <end position="1694"/>
    </location>
</feature>
<feature type="compositionally biased region" description="Polar residues" evidence="5">
    <location>
        <begin position="849"/>
        <end position="870"/>
    </location>
</feature>
<evidence type="ECO:0000256" key="1">
    <source>
        <dbReference type="ARBA" id="ARBA00022723"/>
    </source>
</evidence>
<feature type="domain" description="SWIM-type" evidence="6">
    <location>
        <begin position="280"/>
        <end position="316"/>
    </location>
</feature>
<dbReference type="EMBL" id="ASGP02000003">
    <property type="protein sequence ID" value="KAH9516676.1"/>
    <property type="molecule type" value="Genomic_DNA"/>
</dbReference>
<dbReference type="PROSITE" id="PS50966">
    <property type="entry name" value="ZF_SWIM"/>
    <property type="match status" value="1"/>
</dbReference>
<dbReference type="Proteomes" id="UP000790347">
    <property type="component" value="Unassembled WGS sequence"/>
</dbReference>
<keyword evidence="9" id="KW-1185">Reference proteome</keyword>
<feature type="region of interest" description="Disordered" evidence="5">
    <location>
        <begin position="1849"/>
        <end position="1868"/>
    </location>
</feature>
<feature type="region of interest" description="Disordered" evidence="5">
    <location>
        <begin position="1668"/>
        <end position="1697"/>
    </location>
</feature>
<evidence type="ECO:0000256" key="5">
    <source>
        <dbReference type="SAM" id="MobiDB-lite"/>
    </source>
</evidence>
<feature type="compositionally biased region" description="Low complexity" evidence="5">
    <location>
        <begin position="802"/>
        <end position="811"/>
    </location>
</feature>
<feature type="region of interest" description="Disordered" evidence="5">
    <location>
        <begin position="1183"/>
        <end position="1249"/>
    </location>
</feature>